<keyword evidence="5 9" id="KW-1133">Transmembrane helix</keyword>
<dbReference type="GO" id="GO:0005886">
    <property type="term" value="C:plasma membrane"/>
    <property type="evidence" value="ECO:0007669"/>
    <property type="project" value="UniProtKB-SubCell"/>
</dbReference>
<evidence type="ECO:0000256" key="7">
    <source>
        <dbReference type="ARBA" id="ARBA00023170"/>
    </source>
</evidence>
<evidence type="ECO:0000313" key="11">
    <source>
        <dbReference type="EMBL" id="CAH2236110.1"/>
    </source>
</evidence>
<evidence type="ECO:0000256" key="9">
    <source>
        <dbReference type="SAM" id="Phobius"/>
    </source>
</evidence>
<keyword evidence="4 9" id="KW-0812">Transmembrane</keyword>
<gene>
    <name evidence="11" type="primary">jg15106</name>
    <name evidence="11" type="ORF">PAEG_LOCUS13596</name>
</gene>
<sequence>MLNASEAGCSDYIVHIKEPKEFFVAFDKVLHSGNIRRSDRKVIILSPCVGDKNITSYDSVEVLSMRETAFIPNVLLIVLTEEESDCKSYDLITHKFVGPVDNKKPILLDRWNSCRNAFENNVNLFPHDMSNLQGKIVKVAAFTYKPYVLLDLDDELVPFGRDGVEVRVVDEFCRWINCTVEIVRDDEHEWGEIYDNFTGVGVIGNVFEDRADLGITALYSWFEEYVVMDFSAPVIRTAITCIAPSPSLLASWEMPLLPFNVYMWIAIFFTFVYASVALIIAKGFSTDEVLLTTFGIMLTQSRPERGFISWRIRSVMGWMMMTGLVIDNAYGGGLASTFTVPKYEKSVDTIQDIVDRRMEWGATHDAWIFSLMLSQEPLIKQLLSCFRTYPAEELMQKSFEKSMAFSIEKLPAGYFAIGEYITKEASLDYTIMLDKFYYEQCVVMMRKSSPYTDKINVLIGRLHESGLMLSWETQVALRYLDFKVQLEVKLSRSKRDVENVEPLGFTHVLGIFCLYGLGVIMSVIVFILEIIVHRKYKKTSLNHEHVS</sequence>
<evidence type="ECO:0000256" key="3">
    <source>
        <dbReference type="ARBA" id="ARBA00022475"/>
    </source>
</evidence>
<dbReference type="Gene3D" id="1.10.287.70">
    <property type="match status" value="1"/>
</dbReference>
<dbReference type="Proteomes" id="UP000838756">
    <property type="component" value="Unassembled WGS sequence"/>
</dbReference>
<feature type="transmembrane region" description="Helical" evidence="9">
    <location>
        <begin position="261"/>
        <end position="281"/>
    </location>
</feature>
<dbReference type="InterPro" id="IPR052192">
    <property type="entry name" value="Insect_Ionotropic_Sensory_Rcpt"/>
</dbReference>
<protein>
    <submittedName>
        <fullName evidence="11">Jg15106 protein</fullName>
    </submittedName>
</protein>
<dbReference type="Gene3D" id="3.40.190.10">
    <property type="entry name" value="Periplasmic binding protein-like II"/>
    <property type="match status" value="1"/>
</dbReference>
<dbReference type="PANTHER" id="PTHR42643">
    <property type="entry name" value="IONOTROPIC RECEPTOR 20A-RELATED"/>
    <property type="match status" value="1"/>
</dbReference>
<organism evidence="11 12">
    <name type="scientific">Pararge aegeria aegeria</name>
    <dbReference type="NCBI Taxonomy" id="348720"/>
    <lineage>
        <taxon>Eukaryota</taxon>
        <taxon>Metazoa</taxon>
        <taxon>Ecdysozoa</taxon>
        <taxon>Arthropoda</taxon>
        <taxon>Hexapoda</taxon>
        <taxon>Insecta</taxon>
        <taxon>Pterygota</taxon>
        <taxon>Neoptera</taxon>
        <taxon>Endopterygota</taxon>
        <taxon>Lepidoptera</taxon>
        <taxon>Glossata</taxon>
        <taxon>Ditrysia</taxon>
        <taxon>Papilionoidea</taxon>
        <taxon>Nymphalidae</taxon>
        <taxon>Satyrinae</taxon>
        <taxon>Satyrini</taxon>
        <taxon>Parargina</taxon>
        <taxon>Pararge</taxon>
    </lineage>
</organism>
<keyword evidence="7" id="KW-0675">Receptor</keyword>
<dbReference type="GO" id="GO:0050906">
    <property type="term" value="P:detection of stimulus involved in sensory perception"/>
    <property type="evidence" value="ECO:0007669"/>
    <property type="project" value="UniProtKB-ARBA"/>
</dbReference>
<feature type="domain" description="Ionotropic glutamate receptor C-terminal" evidence="10">
    <location>
        <begin position="282"/>
        <end position="518"/>
    </location>
</feature>
<evidence type="ECO:0000256" key="6">
    <source>
        <dbReference type="ARBA" id="ARBA00023136"/>
    </source>
</evidence>
<accession>A0A8S4RI25</accession>
<dbReference type="PANTHER" id="PTHR42643:SF40">
    <property type="entry name" value="IONOTROPIC RECEPTOR 41A-RELATED"/>
    <property type="match status" value="1"/>
</dbReference>
<dbReference type="InterPro" id="IPR001320">
    <property type="entry name" value="Iontro_rcpt_C"/>
</dbReference>
<name>A0A8S4RI25_9NEOP</name>
<keyword evidence="3" id="KW-1003">Cell membrane</keyword>
<dbReference type="OrthoDB" id="8182981at2759"/>
<comment type="caution">
    <text evidence="11">The sequence shown here is derived from an EMBL/GenBank/DDBJ whole genome shotgun (WGS) entry which is preliminary data.</text>
</comment>
<keyword evidence="6 9" id="KW-0472">Membrane</keyword>
<evidence type="ECO:0000259" key="10">
    <source>
        <dbReference type="Pfam" id="PF00060"/>
    </source>
</evidence>
<dbReference type="SUPFAM" id="SSF53850">
    <property type="entry name" value="Periplasmic binding protein-like II"/>
    <property type="match status" value="1"/>
</dbReference>
<keyword evidence="8" id="KW-0325">Glycoprotein</keyword>
<evidence type="ECO:0000256" key="5">
    <source>
        <dbReference type="ARBA" id="ARBA00022989"/>
    </source>
</evidence>
<dbReference type="GO" id="GO:0015276">
    <property type="term" value="F:ligand-gated monoatomic ion channel activity"/>
    <property type="evidence" value="ECO:0007669"/>
    <property type="project" value="InterPro"/>
</dbReference>
<evidence type="ECO:0000256" key="4">
    <source>
        <dbReference type="ARBA" id="ARBA00022692"/>
    </source>
</evidence>
<dbReference type="EMBL" id="CAKXAJ010025185">
    <property type="protein sequence ID" value="CAH2236110.1"/>
    <property type="molecule type" value="Genomic_DNA"/>
</dbReference>
<proteinExistence type="inferred from homology"/>
<feature type="transmembrane region" description="Helical" evidence="9">
    <location>
        <begin position="508"/>
        <end position="532"/>
    </location>
</feature>
<keyword evidence="12" id="KW-1185">Reference proteome</keyword>
<dbReference type="Pfam" id="PF00060">
    <property type="entry name" value="Lig_chan"/>
    <property type="match status" value="1"/>
</dbReference>
<evidence type="ECO:0000256" key="2">
    <source>
        <dbReference type="ARBA" id="ARBA00008685"/>
    </source>
</evidence>
<reference evidence="11" key="1">
    <citation type="submission" date="2022-03" db="EMBL/GenBank/DDBJ databases">
        <authorList>
            <person name="Lindestad O."/>
        </authorList>
    </citation>
    <scope>NUCLEOTIDE SEQUENCE</scope>
</reference>
<evidence type="ECO:0000256" key="1">
    <source>
        <dbReference type="ARBA" id="ARBA00004651"/>
    </source>
</evidence>
<dbReference type="AlphaFoldDB" id="A0A8S4RI25"/>
<evidence type="ECO:0000256" key="8">
    <source>
        <dbReference type="ARBA" id="ARBA00023180"/>
    </source>
</evidence>
<comment type="similarity">
    <text evidence="2">Belongs to the glutamate-gated ion channel (TC 1.A.10.1) family.</text>
</comment>
<comment type="subcellular location">
    <subcellularLocation>
        <location evidence="1">Cell membrane</location>
        <topology evidence="1">Multi-pass membrane protein</topology>
    </subcellularLocation>
</comment>
<evidence type="ECO:0000313" key="12">
    <source>
        <dbReference type="Proteomes" id="UP000838756"/>
    </source>
</evidence>